<dbReference type="RefSeq" id="XP_056518475.1">
    <property type="nucleotide sequence ID" value="XM_056668645.1"/>
</dbReference>
<dbReference type="EMBL" id="JAPQKL010000006">
    <property type="protein sequence ID" value="KAJ5124076.1"/>
    <property type="molecule type" value="Genomic_DNA"/>
</dbReference>
<dbReference type="SMART" id="SM00829">
    <property type="entry name" value="PKS_ER"/>
    <property type="match status" value="1"/>
</dbReference>
<dbReference type="GeneID" id="81407815"/>
<evidence type="ECO:0000256" key="2">
    <source>
        <dbReference type="ARBA" id="ARBA00022741"/>
    </source>
</evidence>
<dbReference type="Gene3D" id="3.40.50.720">
    <property type="entry name" value="NAD(P)-binding Rossmann-like Domain"/>
    <property type="match status" value="1"/>
</dbReference>
<dbReference type="InterPro" id="IPR036291">
    <property type="entry name" value="NAD(P)-bd_dom_sf"/>
</dbReference>
<dbReference type="InterPro" id="IPR013149">
    <property type="entry name" value="ADH-like_C"/>
</dbReference>
<dbReference type="PANTHER" id="PTHR45348:SF6">
    <property type="entry name" value="TRANS-ENOYL REDUCTASE APDC"/>
    <property type="match status" value="1"/>
</dbReference>
<dbReference type="GO" id="GO:0000166">
    <property type="term" value="F:nucleotide binding"/>
    <property type="evidence" value="ECO:0007669"/>
    <property type="project" value="UniProtKB-KW"/>
</dbReference>
<dbReference type="InterPro" id="IPR011032">
    <property type="entry name" value="GroES-like_sf"/>
</dbReference>
<evidence type="ECO:0000256" key="3">
    <source>
        <dbReference type="ARBA" id="ARBA00022857"/>
    </source>
</evidence>
<dbReference type="InterPro" id="IPR013154">
    <property type="entry name" value="ADH-like_N"/>
</dbReference>
<keyword evidence="7" id="KW-1185">Reference proteome</keyword>
<gene>
    <name evidence="6" type="ORF">N7515_007901</name>
</gene>
<organism evidence="6 7">
    <name type="scientific">Penicillium bovifimosum</name>
    <dbReference type="NCBI Taxonomy" id="126998"/>
    <lineage>
        <taxon>Eukaryota</taxon>
        <taxon>Fungi</taxon>
        <taxon>Dikarya</taxon>
        <taxon>Ascomycota</taxon>
        <taxon>Pezizomycotina</taxon>
        <taxon>Eurotiomycetes</taxon>
        <taxon>Eurotiomycetidae</taxon>
        <taxon>Eurotiales</taxon>
        <taxon>Aspergillaceae</taxon>
        <taxon>Penicillium</taxon>
    </lineage>
</organism>
<dbReference type="Pfam" id="PF08240">
    <property type="entry name" value="ADH_N"/>
    <property type="match status" value="1"/>
</dbReference>
<name>A0A9W9KX80_9EURO</name>
<dbReference type="SUPFAM" id="SSF51735">
    <property type="entry name" value="NAD(P)-binding Rossmann-fold domains"/>
    <property type="match status" value="1"/>
</dbReference>
<evidence type="ECO:0000313" key="6">
    <source>
        <dbReference type="EMBL" id="KAJ5124076.1"/>
    </source>
</evidence>
<proteinExistence type="inferred from homology"/>
<reference evidence="6" key="1">
    <citation type="submission" date="2022-11" db="EMBL/GenBank/DDBJ databases">
        <authorList>
            <person name="Petersen C."/>
        </authorList>
    </citation>
    <scope>NUCLEOTIDE SEQUENCE</scope>
    <source>
        <strain evidence="6">IBT 22155</strain>
    </source>
</reference>
<dbReference type="Proteomes" id="UP001149079">
    <property type="component" value="Unassembled WGS sequence"/>
</dbReference>
<dbReference type="Pfam" id="PF00107">
    <property type="entry name" value="ADH_zinc_N"/>
    <property type="match status" value="1"/>
</dbReference>
<evidence type="ECO:0000259" key="5">
    <source>
        <dbReference type="SMART" id="SM00829"/>
    </source>
</evidence>
<comment type="caution">
    <text evidence="6">The sequence shown here is derived from an EMBL/GenBank/DDBJ whole genome shotgun (WGS) entry which is preliminary data.</text>
</comment>
<sequence>MPSLCPTWSLPQRQTAVVAQGPGKLAIQHDIPIPQLADDMVIVKTSAVAINPADAKMLDYSAAVGAIHGYDFAGIVVALGADALTAGRLSVGDRVAGLVHGMNTLKKDVGAFAEYVGAYADLLLKIPEHMSFEEAATLGTGTATATLGLFHELRVPASLEQLQYDQSAKDESPETHEGKEFVLVAGGSTATGTRALQLLKQAGLRPIATCSTANFDLARRFGAEMVFDYRSPTCAADIRTATGGELAYALDCVTQADTTQLCYAAIGRAGGRYVSLEPFREAIAQSRSLTIQPSWVMVLTIFGHKVALDGEYGREARPEDREFGARAFTAVQALLDRGLLDTHPAKVQSGGWEGVIRGVDIIRSQAMSGEKLVYVIS</sequence>
<dbReference type="Gene3D" id="3.90.180.10">
    <property type="entry name" value="Medium-chain alcohol dehydrogenases, catalytic domain"/>
    <property type="match status" value="1"/>
</dbReference>
<protein>
    <recommendedName>
        <fullName evidence="5">Enoyl reductase (ER) domain-containing protein</fullName>
    </recommendedName>
</protein>
<reference evidence="6" key="2">
    <citation type="journal article" date="2023" name="IMA Fungus">
        <title>Comparative genomic study of the Penicillium genus elucidates a diverse pangenome and 15 lateral gene transfer events.</title>
        <authorList>
            <person name="Petersen C."/>
            <person name="Sorensen T."/>
            <person name="Nielsen M.R."/>
            <person name="Sondergaard T.E."/>
            <person name="Sorensen J.L."/>
            <person name="Fitzpatrick D.A."/>
            <person name="Frisvad J.C."/>
            <person name="Nielsen K.L."/>
        </authorList>
    </citation>
    <scope>NUCLEOTIDE SEQUENCE</scope>
    <source>
        <strain evidence="6">IBT 22155</strain>
    </source>
</reference>
<dbReference type="AlphaFoldDB" id="A0A9W9KX80"/>
<dbReference type="CDD" id="cd08249">
    <property type="entry name" value="enoyl_reductase_like"/>
    <property type="match status" value="1"/>
</dbReference>
<feature type="domain" description="Enoyl reductase (ER)" evidence="5">
    <location>
        <begin position="21"/>
        <end position="340"/>
    </location>
</feature>
<dbReference type="InterPro" id="IPR047122">
    <property type="entry name" value="Trans-enoyl_RdTase-like"/>
</dbReference>
<dbReference type="InterPro" id="IPR020843">
    <property type="entry name" value="ER"/>
</dbReference>
<dbReference type="PANTHER" id="PTHR45348">
    <property type="entry name" value="HYPOTHETICAL OXIDOREDUCTASE (EUROFUNG)"/>
    <property type="match status" value="1"/>
</dbReference>
<keyword evidence="4" id="KW-0560">Oxidoreductase</keyword>
<evidence type="ECO:0000256" key="1">
    <source>
        <dbReference type="ARBA" id="ARBA00008072"/>
    </source>
</evidence>
<accession>A0A9W9KX80</accession>
<dbReference type="OrthoDB" id="48317at2759"/>
<evidence type="ECO:0000256" key="4">
    <source>
        <dbReference type="ARBA" id="ARBA00023002"/>
    </source>
</evidence>
<keyword evidence="3" id="KW-0521">NADP</keyword>
<dbReference type="SUPFAM" id="SSF50129">
    <property type="entry name" value="GroES-like"/>
    <property type="match status" value="1"/>
</dbReference>
<evidence type="ECO:0000313" key="7">
    <source>
        <dbReference type="Proteomes" id="UP001149079"/>
    </source>
</evidence>
<dbReference type="GO" id="GO:0016651">
    <property type="term" value="F:oxidoreductase activity, acting on NAD(P)H"/>
    <property type="evidence" value="ECO:0007669"/>
    <property type="project" value="InterPro"/>
</dbReference>
<keyword evidence="2" id="KW-0547">Nucleotide-binding</keyword>
<comment type="similarity">
    <text evidence="1">Belongs to the zinc-containing alcohol dehydrogenase family.</text>
</comment>